<dbReference type="EMBL" id="PGTN01000021">
    <property type="protein sequence ID" value="PJF48192.1"/>
    <property type="molecule type" value="Genomic_DNA"/>
</dbReference>
<feature type="domain" description="Gfo/Idh/MocA-like oxidoreductase N-terminal" evidence="4">
    <location>
        <begin position="7"/>
        <end position="126"/>
    </location>
</feature>
<comment type="caution">
    <text evidence="6">The sequence shown here is derived from an EMBL/GenBank/DDBJ whole genome shotgun (WGS) entry which is preliminary data.</text>
</comment>
<evidence type="ECO:0000313" key="6">
    <source>
        <dbReference type="EMBL" id="PJF48192.1"/>
    </source>
</evidence>
<dbReference type="SUPFAM" id="SSF55347">
    <property type="entry name" value="Glyceraldehyde-3-phosphate dehydrogenase-like, C-terminal domain"/>
    <property type="match status" value="1"/>
</dbReference>
<evidence type="ECO:0000256" key="3">
    <source>
        <dbReference type="SAM" id="MobiDB-lite"/>
    </source>
</evidence>
<evidence type="ECO:0000259" key="4">
    <source>
        <dbReference type="Pfam" id="PF01408"/>
    </source>
</evidence>
<dbReference type="Gene3D" id="3.40.50.720">
    <property type="entry name" value="NAD(P)-binding Rossmann-like Domain"/>
    <property type="match status" value="1"/>
</dbReference>
<evidence type="ECO:0000256" key="2">
    <source>
        <dbReference type="ARBA" id="ARBA00023002"/>
    </source>
</evidence>
<dbReference type="GO" id="GO:0016491">
    <property type="term" value="F:oxidoreductase activity"/>
    <property type="evidence" value="ECO:0007669"/>
    <property type="project" value="UniProtKB-KW"/>
</dbReference>
<dbReference type="PANTHER" id="PTHR43818">
    <property type="entry name" value="BCDNA.GH03377"/>
    <property type="match status" value="1"/>
</dbReference>
<keyword evidence="2" id="KW-0560">Oxidoreductase</keyword>
<dbReference type="GO" id="GO:0000166">
    <property type="term" value="F:nucleotide binding"/>
    <property type="evidence" value="ECO:0007669"/>
    <property type="project" value="InterPro"/>
</dbReference>
<dbReference type="InterPro" id="IPR050463">
    <property type="entry name" value="Gfo/Idh/MocA_oxidrdct_glycsds"/>
</dbReference>
<organism evidence="6 7">
    <name type="scientific">Candidatus Thermofonsia Clade 3 bacterium</name>
    <dbReference type="NCBI Taxonomy" id="2364212"/>
    <lineage>
        <taxon>Bacteria</taxon>
        <taxon>Bacillati</taxon>
        <taxon>Chloroflexota</taxon>
        <taxon>Candidatus Thermofontia</taxon>
        <taxon>Candidatus Thermofonsia Clade 3</taxon>
    </lineage>
</organism>
<dbReference type="InterPro" id="IPR000683">
    <property type="entry name" value="Gfo/Idh/MocA-like_OxRdtase_N"/>
</dbReference>
<comment type="similarity">
    <text evidence="1">Belongs to the Gfo/Idh/MocA family.</text>
</comment>
<accession>A0A2M8QEL3</accession>
<feature type="region of interest" description="Disordered" evidence="3">
    <location>
        <begin position="352"/>
        <end position="373"/>
    </location>
</feature>
<dbReference type="InterPro" id="IPR004104">
    <property type="entry name" value="Gfo/Idh/MocA-like_OxRdtase_C"/>
</dbReference>
<evidence type="ECO:0000256" key="1">
    <source>
        <dbReference type="ARBA" id="ARBA00010928"/>
    </source>
</evidence>
<dbReference type="AlphaFoldDB" id="A0A2M8QEL3"/>
<evidence type="ECO:0008006" key="8">
    <source>
        <dbReference type="Google" id="ProtNLM"/>
    </source>
</evidence>
<sequence>MTPSSKLRAAVIGVGVGWNHIEGYQTHPNCELAAICDINPAVLKERGDRFNIPESRRFTDYRQVLNSSEIDAISIALPNWLHEPVALEAFAHGKHVLCEKPLAVSVEAGRRMIEAARAAHKTLMVCYNHRYRPEIVWLKGEIRAGDFGHIYAAKAGWLREGWIPTHGQWFTQKERAGGGALIDLGVHVLDLALWLMGYPRPVAVSGATFAEFGPRGQKTKPRDVKPAHFDVDDMGLGFVRFANGAVLQFESAWASHREPLQDGFYVRLFGSEAGANFYTGAPNNETVVMYKLVNDQPATIVPRLPVGVSGHRIAVHHFVDCVLSGAEPESPGEHGLIGLQIIDAIYRSSQDGREVRIESPESRVQSPEFRGDD</sequence>
<evidence type="ECO:0000259" key="5">
    <source>
        <dbReference type="Pfam" id="PF02894"/>
    </source>
</evidence>
<dbReference type="InterPro" id="IPR036291">
    <property type="entry name" value="NAD(P)-bd_dom_sf"/>
</dbReference>
<proteinExistence type="inferred from homology"/>
<dbReference type="Gene3D" id="3.30.360.10">
    <property type="entry name" value="Dihydrodipicolinate Reductase, domain 2"/>
    <property type="match status" value="1"/>
</dbReference>
<protein>
    <recommendedName>
        <fullName evidence="8">Gfo/Idh/MocA family oxidoreductase</fullName>
    </recommendedName>
</protein>
<dbReference type="SUPFAM" id="SSF51735">
    <property type="entry name" value="NAD(P)-binding Rossmann-fold domains"/>
    <property type="match status" value="1"/>
</dbReference>
<gene>
    <name evidence="6" type="ORF">CUN48_04710</name>
</gene>
<feature type="domain" description="Gfo/Idh/MocA-like oxidoreductase C-terminal" evidence="5">
    <location>
        <begin position="139"/>
        <end position="356"/>
    </location>
</feature>
<dbReference type="Proteomes" id="UP000230790">
    <property type="component" value="Unassembled WGS sequence"/>
</dbReference>
<dbReference type="PANTHER" id="PTHR43818:SF11">
    <property type="entry name" value="BCDNA.GH03377"/>
    <property type="match status" value="1"/>
</dbReference>
<name>A0A2M8QEL3_9CHLR</name>
<feature type="compositionally biased region" description="Basic and acidic residues" evidence="3">
    <location>
        <begin position="352"/>
        <end position="361"/>
    </location>
</feature>
<dbReference type="Pfam" id="PF02894">
    <property type="entry name" value="GFO_IDH_MocA_C"/>
    <property type="match status" value="1"/>
</dbReference>
<reference evidence="6 7" key="1">
    <citation type="submission" date="2017-11" db="EMBL/GenBank/DDBJ databases">
        <title>Evolution of Phototrophy in the Chloroflexi Phylum Driven by Horizontal Gene Transfer.</title>
        <authorList>
            <person name="Ward L.M."/>
            <person name="Hemp J."/>
            <person name="Shih P.M."/>
            <person name="Mcglynn S.E."/>
            <person name="Fischer W."/>
        </authorList>
    </citation>
    <scope>NUCLEOTIDE SEQUENCE [LARGE SCALE GENOMIC DNA]</scope>
    <source>
        <strain evidence="6">JP3_7</strain>
    </source>
</reference>
<evidence type="ECO:0000313" key="7">
    <source>
        <dbReference type="Proteomes" id="UP000230790"/>
    </source>
</evidence>
<dbReference type="Pfam" id="PF01408">
    <property type="entry name" value="GFO_IDH_MocA"/>
    <property type="match status" value="1"/>
</dbReference>